<name>A0ACC1JV04_9FUNG</name>
<comment type="caution">
    <text evidence="1">The sequence shown here is derived from an EMBL/GenBank/DDBJ whole genome shotgun (WGS) entry which is preliminary data.</text>
</comment>
<accession>A0ACC1JV04</accession>
<organism evidence="1 2">
    <name type="scientific">Coemansia nantahalensis</name>
    <dbReference type="NCBI Taxonomy" id="2789366"/>
    <lineage>
        <taxon>Eukaryota</taxon>
        <taxon>Fungi</taxon>
        <taxon>Fungi incertae sedis</taxon>
        <taxon>Zoopagomycota</taxon>
        <taxon>Kickxellomycotina</taxon>
        <taxon>Kickxellomycetes</taxon>
        <taxon>Kickxellales</taxon>
        <taxon>Kickxellaceae</taxon>
        <taxon>Coemansia</taxon>
    </lineage>
</organism>
<dbReference type="Proteomes" id="UP001140234">
    <property type="component" value="Unassembled WGS sequence"/>
</dbReference>
<dbReference type="EMBL" id="JANBUJ010001315">
    <property type="protein sequence ID" value="KAJ2767879.1"/>
    <property type="molecule type" value="Genomic_DNA"/>
</dbReference>
<protein>
    <submittedName>
        <fullName evidence="1">Uncharacterized protein</fullName>
    </submittedName>
</protein>
<keyword evidence="2" id="KW-1185">Reference proteome</keyword>
<evidence type="ECO:0000313" key="2">
    <source>
        <dbReference type="Proteomes" id="UP001140234"/>
    </source>
</evidence>
<sequence length="181" mass="19275">MPPRVRTAFRPLEMTSPFDSIDAMALRRAATSVPALSHHSVDPYAPERLQLLSRLEQRWCTSLPSSKSGACGDCFAPVPRRTYSPSNAGSRPTSSSSLVEPLVENDPASLELRGILGLADSGVASPSRSSSASSASSWNLSTSPFHETMIHPLEEIVVRSGSPILRSGNPMPLDAGFGVVM</sequence>
<gene>
    <name evidence="1" type="ORF">IWQ57_003773</name>
</gene>
<reference evidence="1" key="1">
    <citation type="submission" date="2022-07" db="EMBL/GenBank/DDBJ databases">
        <title>Phylogenomic reconstructions and comparative analyses of Kickxellomycotina fungi.</title>
        <authorList>
            <person name="Reynolds N.K."/>
            <person name="Stajich J.E."/>
            <person name="Barry K."/>
            <person name="Grigoriev I.V."/>
            <person name="Crous P."/>
            <person name="Smith M.E."/>
        </authorList>
    </citation>
    <scope>NUCLEOTIDE SEQUENCE</scope>
    <source>
        <strain evidence="1">CBS 109366</strain>
    </source>
</reference>
<proteinExistence type="predicted"/>
<evidence type="ECO:0000313" key="1">
    <source>
        <dbReference type="EMBL" id="KAJ2767879.1"/>
    </source>
</evidence>